<comment type="caution">
    <text evidence="3">The sequence shown here is derived from an EMBL/GenBank/DDBJ whole genome shotgun (WGS) entry which is preliminary data.</text>
</comment>
<organism evidence="3 4">
    <name type="scientific">Neobacillus niacini</name>
    <dbReference type="NCBI Taxonomy" id="86668"/>
    <lineage>
        <taxon>Bacteria</taxon>
        <taxon>Bacillati</taxon>
        <taxon>Bacillota</taxon>
        <taxon>Bacilli</taxon>
        <taxon>Bacillales</taxon>
        <taxon>Bacillaceae</taxon>
        <taxon>Neobacillus</taxon>
    </lineage>
</organism>
<dbReference type="SUPFAM" id="SSF141371">
    <property type="entry name" value="PilZ domain-like"/>
    <property type="match status" value="1"/>
</dbReference>
<keyword evidence="3" id="KW-0966">Cell projection</keyword>
<reference evidence="4" key="2">
    <citation type="submission" date="2020-08" db="EMBL/GenBank/DDBJ databases">
        <title>The Agave Microbiome: Exploring the role of microbial communities in plant adaptations to desert environments.</title>
        <authorList>
            <person name="Partida-Martinez L.P."/>
        </authorList>
    </citation>
    <scope>NUCLEOTIDE SEQUENCE [LARGE SCALE GENOMIC DNA]</scope>
    <source>
        <strain evidence="4">AT2.8</strain>
    </source>
</reference>
<dbReference type="Proteomes" id="UP000548423">
    <property type="component" value="Unassembled WGS sequence"/>
</dbReference>
<dbReference type="AlphaFoldDB" id="A0A852TD93"/>
<evidence type="ECO:0000313" key="3">
    <source>
        <dbReference type="EMBL" id="NYE06752.1"/>
    </source>
</evidence>
<feature type="domain" description="PilZ" evidence="1">
    <location>
        <begin position="90"/>
        <end position="189"/>
    </location>
</feature>
<evidence type="ECO:0000259" key="1">
    <source>
        <dbReference type="Pfam" id="PF07238"/>
    </source>
</evidence>
<dbReference type="EMBL" id="JACCBX010000007">
    <property type="protein sequence ID" value="NYE06752.1"/>
    <property type="molecule type" value="Genomic_DNA"/>
</dbReference>
<feature type="domain" description="Type III secretion system flagellar brake protein YcgR PilZN" evidence="2">
    <location>
        <begin position="2"/>
        <end position="81"/>
    </location>
</feature>
<dbReference type="Pfam" id="PF12945">
    <property type="entry name" value="PilZNR"/>
    <property type="match status" value="1"/>
</dbReference>
<dbReference type="Gene3D" id="2.40.10.220">
    <property type="entry name" value="predicted glycosyltransferase like domains"/>
    <property type="match status" value="1"/>
</dbReference>
<sequence length="200" mass="23110">MNQNILLEIKGTDKNFRTIVAEIGEKEILIGFPMDLTILGLLPRGTIVYLIYSIDEHLYRFQTTILGRKNDNMPLFRLVKPKEEDIKKIQRRNNFRVKANLPIMLKDSEVTTVDISAGGIQVSCKESFEIIYGEVVSGILHIPSELEDVHFQGIVKRISRNANEERKNVAIAFTKLNQGDQEKITRYCFDKQRQMRLKTK</sequence>
<name>A0A852TD93_9BACI</name>
<reference evidence="4" key="1">
    <citation type="submission" date="2020-07" db="EMBL/GenBank/DDBJ databases">
        <authorList>
            <person name="Partida-Martinez L."/>
            <person name="Huntemann M."/>
            <person name="Clum A."/>
            <person name="Wang J."/>
            <person name="Palaniappan K."/>
            <person name="Ritter S."/>
            <person name="Chen I.-M."/>
            <person name="Stamatis D."/>
            <person name="Reddy T."/>
            <person name="O'Malley R."/>
            <person name="Daum C."/>
            <person name="Shapiro N."/>
            <person name="Ivanova N."/>
            <person name="Kyrpides N."/>
            <person name="Woyke T."/>
        </authorList>
    </citation>
    <scope>NUCLEOTIDE SEQUENCE [LARGE SCALE GENOMIC DNA]</scope>
    <source>
        <strain evidence="4">AT2.8</strain>
    </source>
</reference>
<protein>
    <submittedName>
        <fullName evidence="3">C-di-GMP-binding flagellar brake protein YcgR</fullName>
    </submittedName>
</protein>
<dbReference type="InterPro" id="IPR009875">
    <property type="entry name" value="PilZ_domain"/>
</dbReference>
<evidence type="ECO:0000313" key="4">
    <source>
        <dbReference type="Proteomes" id="UP000548423"/>
    </source>
</evidence>
<dbReference type="InterPro" id="IPR009926">
    <property type="entry name" value="T3SS_YcgR_PilZN"/>
</dbReference>
<keyword evidence="3" id="KW-0969">Cilium</keyword>
<gene>
    <name evidence="3" type="ORF">F4694_003532</name>
</gene>
<keyword evidence="3" id="KW-0282">Flagellum</keyword>
<proteinExistence type="predicted"/>
<evidence type="ECO:0000259" key="2">
    <source>
        <dbReference type="Pfam" id="PF12945"/>
    </source>
</evidence>
<accession>A0A852TD93</accession>
<dbReference type="GO" id="GO:0035438">
    <property type="term" value="F:cyclic-di-GMP binding"/>
    <property type="evidence" value="ECO:0007669"/>
    <property type="project" value="InterPro"/>
</dbReference>
<dbReference type="Pfam" id="PF07238">
    <property type="entry name" value="PilZ"/>
    <property type="match status" value="1"/>
</dbReference>